<evidence type="ECO:0000259" key="6">
    <source>
        <dbReference type="PROSITE" id="PS50011"/>
    </source>
</evidence>
<keyword evidence="2 5" id="KW-0547">Nucleotide-binding</keyword>
<organism evidence="7 8">
    <name type="scientific">Paenibacillus gallinarum</name>
    <dbReference type="NCBI Taxonomy" id="2762232"/>
    <lineage>
        <taxon>Bacteria</taxon>
        <taxon>Bacillati</taxon>
        <taxon>Bacillota</taxon>
        <taxon>Bacilli</taxon>
        <taxon>Bacillales</taxon>
        <taxon>Paenibacillaceae</taxon>
        <taxon>Paenibacillus</taxon>
    </lineage>
</organism>
<feature type="binding site" evidence="5">
    <location>
        <position position="59"/>
    </location>
    <ligand>
        <name>ATP</name>
        <dbReference type="ChEBI" id="CHEBI:30616"/>
    </ligand>
</feature>
<keyword evidence="8" id="KW-1185">Reference proteome</keyword>
<keyword evidence="4 5" id="KW-0067">ATP-binding</keyword>
<evidence type="ECO:0000313" key="7">
    <source>
        <dbReference type="EMBL" id="MBD7968319.1"/>
    </source>
</evidence>
<dbReference type="RefSeq" id="WP_191799559.1">
    <property type="nucleotide sequence ID" value="NZ_JACSQL010000003.1"/>
</dbReference>
<evidence type="ECO:0000256" key="4">
    <source>
        <dbReference type="ARBA" id="ARBA00022840"/>
    </source>
</evidence>
<dbReference type="Proteomes" id="UP000608071">
    <property type="component" value="Unassembled WGS sequence"/>
</dbReference>
<keyword evidence="1" id="KW-0808">Transferase</keyword>
<dbReference type="InterPro" id="IPR000719">
    <property type="entry name" value="Prot_kinase_dom"/>
</dbReference>
<dbReference type="Gene3D" id="1.10.510.10">
    <property type="entry name" value="Transferase(Phosphotransferase) domain 1"/>
    <property type="match status" value="1"/>
</dbReference>
<dbReference type="InterPro" id="IPR011009">
    <property type="entry name" value="Kinase-like_dom_sf"/>
</dbReference>
<feature type="domain" description="Protein kinase" evidence="6">
    <location>
        <begin position="30"/>
        <end position="284"/>
    </location>
</feature>
<evidence type="ECO:0000256" key="2">
    <source>
        <dbReference type="ARBA" id="ARBA00022741"/>
    </source>
</evidence>
<dbReference type="PROSITE" id="PS00107">
    <property type="entry name" value="PROTEIN_KINASE_ATP"/>
    <property type="match status" value="1"/>
</dbReference>
<protein>
    <submittedName>
        <fullName evidence="7">Protein kinase</fullName>
    </submittedName>
</protein>
<dbReference type="InterPro" id="IPR045269">
    <property type="entry name" value="Atg1-like"/>
</dbReference>
<dbReference type="SUPFAM" id="SSF56112">
    <property type="entry name" value="Protein kinase-like (PK-like)"/>
    <property type="match status" value="1"/>
</dbReference>
<accession>A0ABR8SXT1</accession>
<comment type="caution">
    <text evidence="7">The sequence shown here is derived from an EMBL/GenBank/DDBJ whole genome shotgun (WGS) entry which is preliminary data.</text>
</comment>
<dbReference type="PANTHER" id="PTHR24348">
    <property type="entry name" value="SERINE/THREONINE-PROTEIN KINASE UNC-51-RELATED"/>
    <property type="match status" value="1"/>
</dbReference>
<sequence length="284" mass="32707">MLRLYSTIHSFISAWRDDPREKGACLGQRYEVQEILGEGSYGITYKCLDYTTGKEVAVKQARPSKGDYAVKLLFQEAEIISELQHPDIPAFIDFFKEKGRSYLVMSYMEGDTLEDLIFGQGIKYDEKQTVLITLQLLHLVKYVHKQGYVHLDLRIPNVLFHGGRLLLIDFGLARKIGTAPLLPKSSFFARLSAQRRSSTGKVANEQADLYDIGHFMLFMLYSTYEVAEMEMEMNPHTPHTEQSWQEELRLSADVKLIIERLLENEQPFHRSDELITALEAMIFT</sequence>
<keyword evidence="3 7" id="KW-0418">Kinase</keyword>
<dbReference type="EMBL" id="JACSQL010000003">
    <property type="protein sequence ID" value="MBD7968319.1"/>
    <property type="molecule type" value="Genomic_DNA"/>
</dbReference>
<gene>
    <name evidence="7" type="ORF">H9647_09600</name>
</gene>
<name>A0ABR8SXT1_9BACL</name>
<evidence type="ECO:0000256" key="3">
    <source>
        <dbReference type="ARBA" id="ARBA00022777"/>
    </source>
</evidence>
<reference evidence="7 8" key="1">
    <citation type="submission" date="2020-08" db="EMBL/GenBank/DDBJ databases">
        <title>A Genomic Blueprint of the Chicken Gut Microbiome.</title>
        <authorList>
            <person name="Gilroy R."/>
            <person name="Ravi A."/>
            <person name="Getino M."/>
            <person name="Pursley I."/>
            <person name="Horton D.L."/>
            <person name="Alikhan N.-F."/>
            <person name="Baker D."/>
            <person name="Gharbi K."/>
            <person name="Hall N."/>
            <person name="Watson M."/>
            <person name="Adriaenssens E.M."/>
            <person name="Foster-Nyarko E."/>
            <person name="Jarju S."/>
            <person name="Secka A."/>
            <person name="Antonio M."/>
            <person name="Oren A."/>
            <person name="Chaudhuri R."/>
            <person name="La Ragione R.M."/>
            <person name="Hildebrand F."/>
            <person name="Pallen M.J."/>
        </authorList>
    </citation>
    <scope>NUCLEOTIDE SEQUENCE [LARGE SCALE GENOMIC DNA]</scope>
    <source>
        <strain evidence="7 8">Sa2BVA9</strain>
    </source>
</reference>
<evidence type="ECO:0000313" key="8">
    <source>
        <dbReference type="Proteomes" id="UP000608071"/>
    </source>
</evidence>
<proteinExistence type="predicted"/>
<dbReference type="PROSITE" id="PS50011">
    <property type="entry name" value="PROTEIN_KINASE_DOM"/>
    <property type="match status" value="1"/>
</dbReference>
<evidence type="ECO:0000256" key="1">
    <source>
        <dbReference type="ARBA" id="ARBA00022679"/>
    </source>
</evidence>
<dbReference type="PANTHER" id="PTHR24348:SF22">
    <property type="entry name" value="NON-SPECIFIC SERINE_THREONINE PROTEIN KINASE"/>
    <property type="match status" value="1"/>
</dbReference>
<dbReference type="GO" id="GO:0016301">
    <property type="term" value="F:kinase activity"/>
    <property type="evidence" value="ECO:0007669"/>
    <property type="project" value="UniProtKB-KW"/>
</dbReference>
<evidence type="ECO:0000256" key="5">
    <source>
        <dbReference type="PROSITE-ProRule" id="PRU10141"/>
    </source>
</evidence>
<dbReference type="Pfam" id="PF00069">
    <property type="entry name" value="Pkinase"/>
    <property type="match status" value="1"/>
</dbReference>
<dbReference type="InterPro" id="IPR017441">
    <property type="entry name" value="Protein_kinase_ATP_BS"/>
</dbReference>